<evidence type="ECO:0000256" key="10">
    <source>
        <dbReference type="ARBA" id="ARBA00022833"/>
    </source>
</evidence>
<keyword evidence="14" id="KW-1185">Reference proteome</keyword>
<keyword evidence="8" id="KW-0479">Metal-binding</keyword>
<evidence type="ECO:0000256" key="3">
    <source>
        <dbReference type="ARBA" id="ARBA00004609"/>
    </source>
</evidence>
<evidence type="ECO:0000256" key="12">
    <source>
        <dbReference type="ARBA" id="ARBA00023288"/>
    </source>
</evidence>
<accession>A0ABM1MG19</accession>
<evidence type="ECO:0000256" key="2">
    <source>
        <dbReference type="ARBA" id="ARBA00004496"/>
    </source>
</evidence>
<dbReference type="InterPro" id="IPR001930">
    <property type="entry name" value="Peptidase_M1"/>
</dbReference>
<proteinExistence type="inferred from homology"/>
<organism evidence="14 15">
    <name type="scientific">Nicrophorus vespilloides</name>
    <name type="common">Boreal carrion beetle</name>
    <dbReference type="NCBI Taxonomy" id="110193"/>
    <lineage>
        <taxon>Eukaryota</taxon>
        <taxon>Metazoa</taxon>
        <taxon>Ecdysozoa</taxon>
        <taxon>Arthropoda</taxon>
        <taxon>Hexapoda</taxon>
        <taxon>Insecta</taxon>
        <taxon>Pterygota</taxon>
        <taxon>Neoptera</taxon>
        <taxon>Endopterygota</taxon>
        <taxon>Coleoptera</taxon>
        <taxon>Polyphaga</taxon>
        <taxon>Staphyliniformia</taxon>
        <taxon>Silphidae</taxon>
        <taxon>Nicrophorinae</taxon>
        <taxon>Nicrophorus</taxon>
    </lineage>
</organism>
<comment type="subcellular location">
    <subcellularLocation>
        <location evidence="3">Cell membrane</location>
        <topology evidence="3">Lipid-anchor</topology>
        <topology evidence="3">GPI-anchor</topology>
    </subcellularLocation>
    <subcellularLocation>
        <location evidence="2">Cytoplasm</location>
    </subcellularLocation>
</comment>
<dbReference type="Gene3D" id="1.10.390.10">
    <property type="entry name" value="Neutral Protease Domain 2"/>
    <property type="match status" value="1"/>
</dbReference>
<dbReference type="InterPro" id="IPR027268">
    <property type="entry name" value="Peptidase_M4/M1_CTD_sf"/>
</dbReference>
<comment type="similarity">
    <text evidence="4">Belongs to the peptidase M1 family.</text>
</comment>
<evidence type="ECO:0000256" key="4">
    <source>
        <dbReference type="ARBA" id="ARBA00010136"/>
    </source>
</evidence>
<evidence type="ECO:0000313" key="14">
    <source>
        <dbReference type="Proteomes" id="UP000695000"/>
    </source>
</evidence>
<keyword evidence="7" id="KW-0645">Protease</keyword>
<dbReference type="SUPFAM" id="SSF55486">
    <property type="entry name" value="Metalloproteases ('zincins'), catalytic domain"/>
    <property type="match status" value="1"/>
</dbReference>
<dbReference type="Gene3D" id="1.25.40.320">
    <property type="entry name" value="Peptidase M1, leukotriene A4 hydrolase/aminopeptidase C-terminal domain"/>
    <property type="match status" value="1"/>
</dbReference>
<evidence type="ECO:0000256" key="7">
    <source>
        <dbReference type="ARBA" id="ARBA00022670"/>
    </source>
</evidence>
<evidence type="ECO:0000256" key="11">
    <source>
        <dbReference type="ARBA" id="ARBA00023049"/>
    </source>
</evidence>
<evidence type="ECO:0000313" key="15">
    <source>
        <dbReference type="RefSeq" id="XP_017773519.1"/>
    </source>
</evidence>
<keyword evidence="5" id="KW-0963">Cytoplasm</keyword>
<dbReference type="InterPro" id="IPR034015">
    <property type="entry name" value="M1_LTA4H"/>
</dbReference>
<evidence type="ECO:0000256" key="1">
    <source>
        <dbReference type="ARBA" id="ARBA00001947"/>
    </source>
</evidence>
<keyword evidence="6" id="KW-0336">GPI-anchor</keyword>
<dbReference type="Gene3D" id="3.30.2010.30">
    <property type="match status" value="1"/>
</dbReference>
<keyword evidence="12" id="KW-0449">Lipoprotein</keyword>
<reference evidence="15" key="1">
    <citation type="submission" date="2025-08" db="UniProtKB">
        <authorList>
            <consortium name="RefSeq"/>
        </authorList>
    </citation>
    <scope>IDENTIFICATION</scope>
    <source>
        <tissue evidence="15">Whole Larva</tissue>
    </source>
</reference>
<dbReference type="Pfam" id="PF09127">
    <property type="entry name" value="Leuk-A4-hydro_C"/>
    <property type="match status" value="1"/>
</dbReference>
<keyword evidence="11" id="KW-0482">Metalloprotease</keyword>
<dbReference type="Pfam" id="PF17900">
    <property type="entry name" value="Peptidase_M1_N"/>
    <property type="match status" value="1"/>
</dbReference>
<dbReference type="PANTHER" id="PTHR45726">
    <property type="entry name" value="LEUKOTRIENE A-4 HYDROLASE"/>
    <property type="match status" value="1"/>
</dbReference>
<evidence type="ECO:0000256" key="8">
    <source>
        <dbReference type="ARBA" id="ARBA00022723"/>
    </source>
</evidence>
<gene>
    <name evidence="15" type="primary">LOC108560475</name>
</gene>
<protein>
    <submittedName>
        <fullName evidence="15">Leukotriene A-4 hydrolase isoform X1</fullName>
    </submittedName>
</protein>
<dbReference type="InterPro" id="IPR014782">
    <property type="entry name" value="Peptidase_M1_dom"/>
</dbReference>
<evidence type="ECO:0000256" key="5">
    <source>
        <dbReference type="ARBA" id="ARBA00022490"/>
    </source>
</evidence>
<feature type="domain" description="Peptidase M1 leukotriene A4 hydrolase/aminopeptidase C-terminal" evidence="13">
    <location>
        <begin position="514"/>
        <end position="656"/>
    </location>
</feature>
<keyword evidence="6" id="KW-0472">Membrane</keyword>
<dbReference type="Gene3D" id="2.60.40.1730">
    <property type="entry name" value="tricorn interacting facor f3 domain"/>
    <property type="match status" value="1"/>
</dbReference>
<evidence type="ECO:0000256" key="6">
    <source>
        <dbReference type="ARBA" id="ARBA00022622"/>
    </source>
</evidence>
<evidence type="ECO:0000256" key="9">
    <source>
        <dbReference type="ARBA" id="ARBA00022801"/>
    </source>
</evidence>
<sequence>MRILKLFDVARNVSNCVIRRNFVRNFEPFINMWRILILSNCFLLILAGDGGTRMARFSPIDPSSFSRPDLAVVTNIKLSLKVHFDQKIFSGNCDLTVKKLHENVNEVVLDVKDLDIESIYETETNTKCKYTLSQPVGEFGSELAIEIPPKEVNNYIFTINYKTRPHASGLQWLEPEQTAGKKHPYVFSQFQAIHARSFLPCQDTPYVKTKYEALINAPTDLSVVMSAIRDATKPMIGYNLHHFKQDVPIQSYLIAIAIGALESRKIGPRSTVWAEKEFIEMAANEFANTEKQLKTAEDICGPYVWGIYDLLVLPPSFPFGGMENPCLTFVTPTLLAGDRSLANVVAHEIAHSWTGNLVTNANFEHFWLNEGFTVFIERKILGRLESPQVQDFDAYGGTVELKEAIKVMGSNNPLTNLVVNLTGVHPDDAFSRVPYEKGQTFLRYLENTVGGPAVFEPFLRKYFDTYKYRSLTTDEFKAFFIEYFSSTPEIKNIEWNKWLHTPGMPPVIPDYDKTLLKTIDEMKQRWLNWDEKSGPVPFSGDEITSIQKIQLLQDIFESEPQPIKKLEVLEEKFKFTEVQNAEIKFRWLRIGIKAKWEKIVDPALNWVNEVGRMKYCRPLYRDFYNWEEMRAKAIQNFQDNRKNMMHVSAYTIAHDLRLKE</sequence>
<dbReference type="Pfam" id="PF01433">
    <property type="entry name" value="Peptidase_M1"/>
    <property type="match status" value="1"/>
</dbReference>
<dbReference type="GeneID" id="108560475"/>
<dbReference type="PRINTS" id="PR00756">
    <property type="entry name" value="ALADIPTASE"/>
</dbReference>
<dbReference type="GO" id="GO:0016787">
    <property type="term" value="F:hydrolase activity"/>
    <property type="evidence" value="ECO:0007669"/>
    <property type="project" value="UniProtKB-KW"/>
</dbReference>
<dbReference type="SUPFAM" id="SSF63737">
    <property type="entry name" value="Leukotriene A4 hydrolase N-terminal domain"/>
    <property type="match status" value="1"/>
</dbReference>
<dbReference type="PANTHER" id="PTHR45726:SF3">
    <property type="entry name" value="LEUKOTRIENE A-4 HYDROLASE"/>
    <property type="match status" value="1"/>
</dbReference>
<dbReference type="InterPro" id="IPR038502">
    <property type="entry name" value="M1_LTA-4_hydro/amino_C_sf"/>
</dbReference>
<evidence type="ECO:0000259" key="13">
    <source>
        <dbReference type="SMART" id="SM01263"/>
    </source>
</evidence>
<dbReference type="SMART" id="SM01263">
    <property type="entry name" value="Leuk-A4-hydro_C"/>
    <property type="match status" value="1"/>
</dbReference>
<dbReference type="InterPro" id="IPR042097">
    <property type="entry name" value="Aminopeptidase_N-like_N_sf"/>
</dbReference>
<keyword evidence="10" id="KW-0862">Zinc</keyword>
<dbReference type="InterPro" id="IPR045357">
    <property type="entry name" value="Aminopeptidase_N-like_N"/>
</dbReference>
<dbReference type="InterPro" id="IPR015211">
    <property type="entry name" value="Peptidase_M1_C"/>
</dbReference>
<dbReference type="InterPro" id="IPR049980">
    <property type="entry name" value="LTA4H_cat"/>
</dbReference>
<dbReference type="RefSeq" id="XP_017773519.1">
    <property type="nucleotide sequence ID" value="XM_017918030.1"/>
</dbReference>
<keyword evidence="9 15" id="KW-0378">Hydrolase</keyword>
<dbReference type="InterPro" id="IPR016024">
    <property type="entry name" value="ARM-type_fold"/>
</dbReference>
<dbReference type="SUPFAM" id="SSF48371">
    <property type="entry name" value="ARM repeat"/>
    <property type="match status" value="1"/>
</dbReference>
<dbReference type="Proteomes" id="UP000695000">
    <property type="component" value="Unplaced"/>
</dbReference>
<dbReference type="CDD" id="cd09599">
    <property type="entry name" value="M1_LTA4H"/>
    <property type="match status" value="1"/>
</dbReference>
<name>A0ABM1MG19_NICVS</name>
<keyword evidence="6" id="KW-0325">Glycoprotein</keyword>
<comment type="cofactor">
    <cofactor evidence="1">
        <name>Zn(2+)</name>
        <dbReference type="ChEBI" id="CHEBI:29105"/>
    </cofactor>
</comment>